<sequence>MSDRELLGRWRLVSYFDEDGRGGVSEGPLGPDPYGLLFYADGFMSVNMGRGEPAPSLVNYLGYAGTWRRTAPDTVVHAIEVCSNPAWAGTEQTRTLVLDGDLLTLRGSALVDGLPRHRVLTWKRA</sequence>
<name>D3U1W7_9BACT</name>
<organism evidence="2">
    <name type="scientific">uncultured soil bacterium V167</name>
    <dbReference type="NCBI Taxonomy" id="684592"/>
    <lineage>
        <taxon>Bacteria</taxon>
        <taxon>environmental samples</taxon>
    </lineage>
</organism>
<feature type="domain" description="Lipocalin-like" evidence="1">
    <location>
        <begin position="8"/>
        <end position="55"/>
    </location>
</feature>
<dbReference type="InterPro" id="IPR024311">
    <property type="entry name" value="Lipocalin-like"/>
</dbReference>
<dbReference type="EMBL" id="FJ719113">
    <property type="protein sequence ID" value="ACX83637.1"/>
    <property type="molecule type" value="Genomic_DNA"/>
</dbReference>
<reference evidence="2" key="1">
    <citation type="journal article" date="2009" name="Angew. Chem. Int. Ed. Engl.">
        <title>An environmental DNA-derived type II polyketide biosynthetic pathway encodes the biosynthesis of the pentacyclic polyketide erdacin.</title>
        <authorList>
            <person name="King R.W."/>
            <person name="Bauer J.D."/>
            <person name="Brady S.F."/>
        </authorList>
    </citation>
    <scope>NUCLEOTIDE SEQUENCE</scope>
</reference>
<evidence type="ECO:0000259" key="1">
    <source>
        <dbReference type="Pfam" id="PF13924"/>
    </source>
</evidence>
<proteinExistence type="predicted"/>
<accession>D3U1W7</accession>
<evidence type="ECO:0000313" key="2">
    <source>
        <dbReference type="EMBL" id="ACX83637.1"/>
    </source>
</evidence>
<protein>
    <submittedName>
        <fullName evidence="2">Keto reductase assesory protein</fullName>
    </submittedName>
</protein>
<dbReference type="Pfam" id="PF13924">
    <property type="entry name" value="Lipocalin_5"/>
    <property type="match status" value="2"/>
</dbReference>
<dbReference type="AlphaFoldDB" id="D3U1W7"/>
<feature type="domain" description="Lipocalin-like" evidence="1">
    <location>
        <begin position="59"/>
        <end position="125"/>
    </location>
</feature>